<evidence type="ECO:0000256" key="1">
    <source>
        <dbReference type="SAM" id="MobiDB-lite"/>
    </source>
</evidence>
<evidence type="ECO:0000313" key="2">
    <source>
        <dbReference type="EMBL" id="CAG5026269.1"/>
    </source>
</evidence>
<feature type="region of interest" description="Disordered" evidence="1">
    <location>
        <begin position="1"/>
        <end position="31"/>
    </location>
</feature>
<name>A0A8S3XKY6_PARAO</name>
<feature type="region of interest" description="Disordered" evidence="1">
    <location>
        <begin position="88"/>
        <end position="121"/>
    </location>
</feature>
<evidence type="ECO:0000313" key="3">
    <source>
        <dbReference type="Proteomes" id="UP000691718"/>
    </source>
</evidence>
<feature type="compositionally biased region" description="Polar residues" evidence="1">
    <location>
        <begin position="92"/>
        <end position="107"/>
    </location>
</feature>
<protein>
    <submittedName>
        <fullName evidence="2">(apollo) hypothetical protein</fullName>
    </submittedName>
</protein>
<keyword evidence="3" id="KW-1185">Reference proteome</keyword>
<dbReference type="AlphaFoldDB" id="A0A8S3XKY6"/>
<proteinExistence type="predicted"/>
<accession>A0A8S3XKY6</accession>
<reference evidence="2" key="1">
    <citation type="submission" date="2021-04" db="EMBL/GenBank/DDBJ databases">
        <authorList>
            <person name="Tunstrom K."/>
        </authorList>
    </citation>
    <scope>NUCLEOTIDE SEQUENCE</scope>
</reference>
<dbReference type="OrthoDB" id="7836314at2759"/>
<gene>
    <name evidence="2" type="ORF">PAPOLLO_LOCUS18569</name>
</gene>
<dbReference type="Proteomes" id="UP000691718">
    <property type="component" value="Unassembled WGS sequence"/>
</dbReference>
<comment type="caution">
    <text evidence="2">The sequence shown here is derived from an EMBL/GenBank/DDBJ whole genome shotgun (WGS) entry which is preliminary data.</text>
</comment>
<dbReference type="EMBL" id="CAJQZP010001176">
    <property type="protein sequence ID" value="CAG5026269.1"/>
    <property type="molecule type" value="Genomic_DNA"/>
</dbReference>
<sequence>MKAFTRKARATERGYLFRTGGGPHAPPPPPQQGAIISMVENAAPVMICEIYNSFDSEDILNNEKVVESEENICFGVQKNPEISLQIEEKQNSADQTGQNYSAVTKTTYPVHRPTDPQTFGK</sequence>
<organism evidence="2 3">
    <name type="scientific">Parnassius apollo</name>
    <name type="common">Apollo butterfly</name>
    <name type="synonym">Papilio apollo</name>
    <dbReference type="NCBI Taxonomy" id="110799"/>
    <lineage>
        <taxon>Eukaryota</taxon>
        <taxon>Metazoa</taxon>
        <taxon>Ecdysozoa</taxon>
        <taxon>Arthropoda</taxon>
        <taxon>Hexapoda</taxon>
        <taxon>Insecta</taxon>
        <taxon>Pterygota</taxon>
        <taxon>Neoptera</taxon>
        <taxon>Endopterygota</taxon>
        <taxon>Lepidoptera</taxon>
        <taxon>Glossata</taxon>
        <taxon>Ditrysia</taxon>
        <taxon>Papilionoidea</taxon>
        <taxon>Papilionidae</taxon>
        <taxon>Parnassiinae</taxon>
        <taxon>Parnassini</taxon>
        <taxon>Parnassius</taxon>
        <taxon>Parnassius</taxon>
    </lineage>
</organism>